<evidence type="ECO:0000256" key="2">
    <source>
        <dbReference type="SAM" id="Phobius"/>
    </source>
</evidence>
<sequence>MTQPPPSQPGSESWGPVTPQGEPDPEPRPRSGALPLLIGAVVLVLVLSAVLVVAFLTARTGPSGQPTDAPSSPPPPLVLPLAVDDLSRDPNADNSDTTIDTDIETVSATYNRAAEPNLVVIAGRPVAEPAAMLELVQAEALRPIEDGLCGRDPSGYDVCVVMRGNTAVLGLGIAMQPLPDLLDDTQAVAAAMNL</sequence>
<accession>A0A1G6U802</accession>
<reference evidence="3 4" key="1">
    <citation type="submission" date="2016-10" db="EMBL/GenBank/DDBJ databases">
        <authorList>
            <person name="de Groot N.N."/>
        </authorList>
    </citation>
    <scope>NUCLEOTIDE SEQUENCE [LARGE SCALE GENOMIC DNA]</scope>
    <source>
        <strain evidence="3 4">MON 2.2</strain>
    </source>
</reference>
<name>A0A1G6U802_9ACTN</name>
<keyword evidence="2" id="KW-0472">Membrane</keyword>
<feature type="region of interest" description="Disordered" evidence="1">
    <location>
        <begin position="1"/>
        <end position="30"/>
    </location>
</feature>
<gene>
    <name evidence="3" type="ORF">SAMN04489747_0819</name>
</gene>
<dbReference type="EMBL" id="LT629688">
    <property type="protein sequence ID" value="SDD37510.1"/>
    <property type="molecule type" value="Genomic_DNA"/>
</dbReference>
<keyword evidence="4" id="KW-1185">Reference proteome</keyword>
<dbReference type="OrthoDB" id="9976097at2"/>
<proteinExistence type="predicted"/>
<evidence type="ECO:0000313" key="4">
    <source>
        <dbReference type="Proteomes" id="UP000198546"/>
    </source>
</evidence>
<dbReference type="RefSeq" id="WP_090590889.1">
    <property type="nucleotide sequence ID" value="NZ_LT629688.1"/>
</dbReference>
<dbReference type="Proteomes" id="UP000198546">
    <property type="component" value="Chromosome i"/>
</dbReference>
<feature type="region of interest" description="Disordered" evidence="1">
    <location>
        <begin position="60"/>
        <end position="98"/>
    </location>
</feature>
<keyword evidence="2" id="KW-0812">Transmembrane</keyword>
<evidence type="ECO:0000313" key="3">
    <source>
        <dbReference type="EMBL" id="SDD37510.1"/>
    </source>
</evidence>
<organism evidence="3 4">
    <name type="scientific">Auraticoccus monumenti</name>
    <dbReference type="NCBI Taxonomy" id="675864"/>
    <lineage>
        <taxon>Bacteria</taxon>
        <taxon>Bacillati</taxon>
        <taxon>Actinomycetota</taxon>
        <taxon>Actinomycetes</taxon>
        <taxon>Propionibacteriales</taxon>
        <taxon>Propionibacteriaceae</taxon>
        <taxon>Auraticoccus</taxon>
    </lineage>
</organism>
<protein>
    <submittedName>
        <fullName evidence="3">Uncharacterized protein</fullName>
    </submittedName>
</protein>
<keyword evidence="2" id="KW-1133">Transmembrane helix</keyword>
<dbReference type="AlphaFoldDB" id="A0A1G6U802"/>
<feature type="transmembrane region" description="Helical" evidence="2">
    <location>
        <begin position="33"/>
        <end position="56"/>
    </location>
</feature>
<evidence type="ECO:0000256" key="1">
    <source>
        <dbReference type="SAM" id="MobiDB-lite"/>
    </source>
</evidence>
<dbReference type="STRING" id="675864.SAMN04489747_0819"/>